<dbReference type="SUPFAM" id="SSF46458">
    <property type="entry name" value="Globin-like"/>
    <property type="match status" value="1"/>
</dbReference>
<dbReference type="GO" id="GO:0019825">
    <property type="term" value="F:oxygen binding"/>
    <property type="evidence" value="ECO:0007669"/>
    <property type="project" value="InterPro"/>
</dbReference>
<dbReference type="Gene3D" id="1.10.490.10">
    <property type="entry name" value="Globins"/>
    <property type="match status" value="1"/>
</dbReference>
<gene>
    <name evidence="1" type="ORF">GCM10011372_04300</name>
</gene>
<comment type="caution">
    <text evidence="1">The sequence shown here is derived from an EMBL/GenBank/DDBJ whole genome shotgun (WGS) entry which is preliminary data.</text>
</comment>
<organism evidence="1 2">
    <name type="scientific">Agromyces bauzanensis</name>
    <dbReference type="NCBI Taxonomy" id="1308924"/>
    <lineage>
        <taxon>Bacteria</taxon>
        <taxon>Bacillati</taxon>
        <taxon>Actinomycetota</taxon>
        <taxon>Actinomycetes</taxon>
        <taxon>Micrococcales</taxon>
        <taxon>Microbacteriaceae</taxon>
        <taxon>Agromyces</taxon>
    </lineage>
</organism>
<dbReference type="RefSeq" id="WP_188741767.1">
    <property type="nucleotide sequence ID" value="NZ_BAABFW010000041.1"/>
</dbReference>
<proteinExistence type="predicted"/>
<dbReference type="CDD" id="cd08916">
    <property type="entry name" value="TrHb3_P"/>
    <property type="match status" value="1"/>
</dbReference>
<evidence type="ECO:0000313" key="1">
    <source>
        <dbReference type="EMBL" id="GGJ69591.1"/>
    </source>
</evidence>
<dbReference type="InterPro" id="IPR009050">
    <property type="entry name" value="Globin-like_sf"/>
</dbReference>
<sequence length="141" mass="16382">MTRDLQYRADISSLVGEFYRRAFADPLIGRIFTDVAKMDLDHHMPIMCDFWETVLFNAGLYRRNALQVHLALNARHPLRPEHFERWLQLWVGTVDEHFSGEKAELAKLQAERIAGSISRRMQGRSGSEFETIRLREPADAP</sequence>
<dbReference type="GO" id="GO:0020037">
    <property type="term" value="F:heme binding"/>
    <property type="evidence" value="ECO:0007669"/>
    <property type="project" value="InterPro"/>
</dbReference>
<evidence type="ECO:0000313" key="2">
    <source>
        <dbReference type="Proteomes" id="UP000636956"/>
    </source>
</evidence>
<dbReference type="EMBL" id="BMMD01000001">
    <property type="protein sequence ID" value="GGJ69591.1"/>
    <property type="molecule type" value="Genomic_DNA"/>
</dbReference>
<dbReference type="AlphaFoldDB" id="A0A917PB95"/>
<name>A0A917PB95_9MICO</name>
<reference evidence="1" key="1">
    <citation type="journal article" date="2014" name="Int. J. Syst. Evol. Microbiol.">
        <title>Complete genome sequence of Corynebacterium casei LMG S-19264T (=DSM 44701T), isolated from a smear-ripened cheese.</title>
        <authorList>
            <consortium name="US DOE Joint Genome Institute (JGI-PGF)"/>
            <person name="Walter F."/>
            <person name="Albersmeier A."/>
            <person name="Kalinowski J."/>
            <person name="Ruckert C."/>
        </authorList>
    </citation>
    <scope>NUCLEOTIDE SEQUENCE</scope>
    <source>
        <strain evidence="1">CGMCC 1.8984</strain>
    </source>
</reference>
<protein>
    <submittedName>
        <fullName evidence="1">Preprotein translocase subunit TatC</fullName>
    </submittedName>
</protein>
<dbReference type="Proteomes" id="UP000636956">
    <property type="component" value="Unassembled WGS sequence"/>
</dbReference>
<keyword evidence="2" id="KW-1185">Reference proteome</keyword>
<reference evidence="1" key="2">
    <citation type="submission" date="2020-09" db="EMBL/GenBank/DDBJ databases">
        <authorList>
            <person name="Sun Q."/>
            <person name="Zhou Y."/>
        </authorList>
    </citation>
    <scope>NUCLEOTIDE SEQUENCE</scope>
    <source>
        <strain evidence="1">CGMCC 1.8984</strain>
    </source>
</reference>
<dbReference type="InterPro" id="IPR012292">
    <property type="entry name" value="Globin/Proto"/>
</dbReference>
<accession>A0A917PB95</accession>